<evidence type="ECO:0000313" key="4">
    <source>
        <dbReference type="Proteomes" id="UP000006793"/>
    </source>
</evidence>
<dbReference type="STRING" id="667014.Thein_1978"/>
<dbReference type="HOGENOM" id="CLU_879796_0_0_0"/>
<dbReference type="RefSeq" id="WP_013908571.1">
    <property type="nucleotide sequence ID" value="NC_015681.1"/>
</dbReference>
<name>F8ACQ3_THEID</name>
<proteinExistence type="predicted"/>
<dbReference type="Proteomes" id="UP000006793">
    <property type="component" value="Chromosome"/>
</dbReference>
<dbReference type="AlphaFoldDB" id="F8ACQ3"/>
<accession>F8ACQ3</accession>
<keyword evidence="4" id="KW-1185">Reference proteome</keyword>
<reference evidence="3 4" key="2">
    <citation type="journal article" date="2012" name="Stand. Genomic Sci.">
        <title>Complete genome sequence of the thermophilic sulfate-reducing ocean bacterium Thermodesulfatator indicus type strain (CIR29812(T)).</title>
        <authorList>
            <person name="Anderson I."/>
            <person name="Saunders E."/>
            <person name="Lapidus A."/>
            <person name="Nolan M."/>
            <person name="Lucas S."/>
            <person name="Tice H."/>
            <person name="Del Rio T.G."/>
            <person name="Cheng J.F."/>
            <person name="Han C."/>
            <person name="Tapia R."/>
            <person name="Goodwin L.A."/>
            <person name="Pitluck S."/>
            <person name="Liolios K."/>
            <person name="Mavromatis K."/>
            <person name="Pagani I."/>
            <person name="Ivanova N."/>
            <person name="Mikhailova N."/>
            <person name="Pati A."/>
            <person name="Chen A."/>
            <person name="Palaniappan K."/>
            <person name="Land M."/>
            <person name="Hauser L."/>
            <person name="Jeffries C.D."/>
            <person name="Chang Y.J."/>
            <person name="Brambilla E.M."/>
            <person name="Rohde M."/>
            <person name="Spring S."/>
            <person name="Goker M."/>
            <person name="Detter J.C."/>
            <person name="Woyke T."/>
            <person name="Bristow J."/>
            <person name="Eisen J.A."/>
            <person name="Markowitz V."/>
            <person name="Hugenholtz P."/>
            <person name="Kyrpides N.C."/>
            <person name="Klenk H.P."/>
        </authorList>
    </citation>
    <scope>NUCLEOTIDE SEQUENCE [LARGE SCALE GENOMIC DNA]</scope>
    <source>
        <strain evidence="4">DSM 15286 / JCM 11887 / CIR29812</strain>
    </source>
</reference>
<reference evidence="4" key="1">
    <citation type="submission" date="2011-04" db="EMBL/GenBank/DDBJ databases">
        <title>The complete genome of Thermodesulfatator indicus DSM 15286.</title>
        <authorList>
            <person name="Lucas S."/>
            <person name="Copeland A."/>
            <person name="Lapidus A."/>
            <person name="Bruce D."/>
            <person name="Goodwin L."/>
            <person name="Pitluck S."/>
            <person name="Peters L."/>
            <person name="Kyrpides N."/>
            <person name="Mavromatis K."/>
            <person name="Pagani I."/>
            <person name="Ivanova N."/>
            <person name="Saunders L."/>
            <person name="Detter J.C."/>
            <person name="Tapia R."/>
            <person name="Han C."/>
            <person name="Land M."/>
            <person name="Hauser L."/>
            <person name="Markowitz V."/>
            <person name="Cheng J.-F."/>
            <person name="Hugenholtz P."/>
            <person name="Woyke T."/>
            <person name="Wu D."/>
            <person name="Spring S."/>
            <person name="Schroeder M."/>
            <person name="Brambilla E."/>
            <person name="Klenk H.-P."/>
            <person name="Eisen J.A."/>
        </authorList>
    </citation>
    <scope>NUCLEOTIDE SEQUENCE [LARGE SCALE GENOMIC DNA]</scope>
    <source>
        <strain evidence="4">DSM 15286 / JCM 11887 / CIR29812</strain>
    </source>
</reference>
<feature type="coiled-coil region" evidence="1">
    <location>
        <begin position="122"/>
        <end position="166"/>
    </location>
</feature>
<dbReference type="PaxDb" id="667014-Thein_1978"/>
<evidence type="ECO:0000313" key="3">
    <source>
        <dbReference type="EMBL" id="AEH45832.1"/>
    </source>
</evidence>
<evidence type="ECO:0008006" key="5">
    <source>
        <dbReference type="Google" id="ProtNLM"/>
    </source>
</evidence>
<organism evidence="3 4">
    <name type="scientific">Thermodesulfatator indicus (strain DSM 15286 / JCM 11887 / CIR29812)</name>
    <dbReference type="NCBI Taxonomy" id="667014"/>
    <lineage>
        <taxon>Bacteria</taxon>
        <taxon>Pseudomonadati</taxon>
        <taxon>Thermodesulfobacteriota</taxon>
        <taxon>Thermodesulfobacteria</taxon>
        <taxon>Thermodesulfobacteriales</taxon>
        <taxon>Thermodesulfatatoraceae</taxon>
        <taxon>Thermodesulfatator</taxon>
    </lineage>
</organism>
<feature type="region of interest" description="Disordered" evidence="2">
    <location>
        <begin position="175"/>
        <end position="198"/>
    </location>
</feature>
<dbReference type="InParanoid" id="F8ACQ3"/>
<sequence>MQNKSGKKGSRRTRRLGMPWIRRYTHYPKDPAILELIKECGHAAYTWLDFIVLHLAALWEAEGEQGLEYPVEYWLEQVCLLKPGDINDFRKFLTKAHSLGLLIVEHNGDNIKIASPDLIALADEYTRKKQRKQQKSEKKESTKARLERLEKQIEKLTETVTVLLEIIQKGIPVPEVREKTDKEGPPGENRARGPSEEEKRRILSEFEERFKLKTDDWRKAVILLAFPPKENIGPGYLARMNDLSQVVRALEIWREKHRSRVDIERIEKIEEARVFARMVKENMFDIEQVPGELKDFVRQILDKGGNGHVSGHNVRT</sequence>
<evidence type="ECO:0000256" key="1">
    <source>
        <dbReference type="SAM" id="Coils"/>
    </source>
</evidence>
<evidence type="ECO:0000256" key="2">
    <source>
        <dbReference type="SAM" id="MobiDB-lite"/>
    </source>
</evidence>
<gene>
    <name evidence="3" type="ordered locus">Thein_1978</name>
</gene>
<dbReference type="KEGG" id="tid:Thein_1978"/>
<dbReference type="EMBL" id="CP002683">
    <property type="protein sequence ID" value="AEH45832.1"/>
    <property type="molecule type" value="Genomic_DNA"/>
</dbReference>
<protein>
    <recommendedName>
        <fullName evidence="5">Lin1244/Lin1753-like N-terminal domain-containing protein</fullName>
    </recommendedName>
</protein>
<keyword evidence="1" id="KW-0175">Coiled coil</keyword>